<organism evidence="3 4">
    <name type="scientific">Candidatus Portnoybacteria bacterium CG_4_8_14_3_um_filter_44_15</name>
    <dbReference type="NCBI Taxonomy" id="1974803"/>
    <lineage>
        <taxon>Bacteria</taxon>
        <taxon>Candidatus Portnoyibacteriota</taxon>
    </lineage>
</organism>
<dbReference type="InterPro" id="IPR036866">
    <property type="entry name" value="RibonucZ/Hydroxyglut_hydro"/>
</dbReference>
<gene>
    <name evidence="3" type="ORF">CO003_01760</name>
</gene>
<dbReference type="Pfam" id="PF00753">
    <property type="entry name" value="Lactamase_B"/>
    <property type="match status" value="1"/>
</dbReference>
<keyword evidence="1" id="KW-0472">Membrane</keyword>
<reference evidence="4" key="1">
    <citation type="submission" date="2017-09" db="EMBL/GenBank/DDBJ databases">
        <title>Depth-based differentiation of microbial function through sediment-hosted aquifers and enrichment of novel symbionts in the deep terrestrial subsurface.</title>
        <authorList>
            <person name="Probst A.J."/>
            <person name="Ladd B."/>
            <person name="Jarett J.K."/>
            <person name="Geller-Mcgrath D.E."/>
            <person name="Sieber C.M.K."/>
            <person name="Emerson J.B."/>
            <person name="Anantharaman K."/>
            <person name="Thomas B.C."/>
            <person name="Malmstrom R."/>
            <person name="Stieglmeier M."/>
            <person name="Klingl A."/>
            <person name="Woyke T."/>
            <person name="Ryan C.M."/>
            <person name="Banfield J.F."/>
        </authorList>
    </citation>
    <scope>NUCLEOTIDE SEQUENCE [LARGE SCALE GENOMIC DNA]</scope>
</reference>
<proteinExistence type="predicted"/>
<protein>
    <recommendedName>
        <fullName evidence="2">Metallo-beta-lactamase domain-containing protein</fullName>
    </recommendedName>
</protein>
<feature type="domain" description="Metallo-beta-lactamase" evidence="2">
    <location>
        <begin position="44"/>
        <end position="241"/>
    </location>
</feature>
<accession>A0A2M7IDL9</accession>
<keyword evidence="1" id="KW-0812">Transmembrane</keyword>
<dbReference type="CDD" id="cd07731">
    <property type="entry name" value="ComA-like_MBL-fold"/>
    <property type="match status" value="1"/>
</dbReference>
<dbReference type="InterPro" id="IPR052159">
    <property type="entry name" value="Competence_DNA_uptake"/>
</dbReference>
<evidence type="ECO:0000259" key="2">
    <source>
        <dbReference type="SMART" id="SM00849"/>
    </source>
</evidence>
<dbReference type="SMART" id="SM00849">
    <property type="entry name" value="Lactamase_B"/>
    <property type="match status" value="1"/>
</dbReference>
<dbReference type="SUPFAM" id="SSF56281">
    <property type="entry name" value="Metallo-hydrolase/oxidoreductase"/>
    <property type="match status" value="1"/>
</dbReference>
<evidence type="ECO:0000256" key="1">
    <source>
        <dbReference type="SAM" id="Phobius"/>
    </source>
</evidence>
<evidence type="ECO:0000313" key="4">
    <source>
        <dbReference type="Proteomes" id="UP000231673"/>
    </source>
</evidence>
<dbReference type="Proteomes" id="UP000231673">
    <property type="component" value="Unassembled WGS sequence"/>
</dbReference>
<dbReference type="InterPro" id="IPR035681">
    <property type="entry name" value="ComA-like_MBL"/>
</dbReference>
<dbReference type="InterPro" id="IPR001279">
    <property type="entry name" value="Metallo-B-lactamas"/>
</dbReference>
<comment type="caution">
    <text evidence="3">The sequence shown here is derived from an EMBL/GenBank/DDBJ whole genome shotgun (WGS) entry which is preliminary data.</text>
</comment>
<evidence type="ECO:0000313" key="3">
    <source>
        <dbReference type="EMBL" id="PIW74627.1"/>
    </source>
</evidence>
<dbReference type="EMBL" id="PFGW01000035">
    <property type="protein sequence ID" value="PIW74627.1"/>
    <property type="molecule type" value="Genomic_DNA"/>
</dbReference>
<name>A0A2M7IDL9_9BACT</name>
<keyword evidence="1" id="KW-1133">Transmembrane helix</keyword>
<dbReference type="PANTHER" id="PTHR30619:SF1">
    <property type="entry name" value="RECOMBINATION PROTEIN 2"/>
    <property type="match status" value="1"/>
</dbReference>
<dbReference type="Gene3D" id="3.60.15.10">
    <property type="entry name" value="Ribonuclease Z/Hydroxyacylglutathione hydrolase-like"/>
    <property type="match status" value="1"/>
</dbReference>
<sequence length="285" mass="31399">MFKNKKLNFLILTALFAATIFIWSTIFSLLSGDVLKVVFFDIGQGDSIFIETPAKRQILIDGGPDKSVLEKLGEVMPFYDRSIDLVILTHPDSDHITGLVSVLEYFEVGHILVSGFKGDSAVYSQWEKIIEEKKIPLTVAQAGQKVIFPSGAVLEILWPDQSRMETISLANNASVVGRLIYGNSKMILTGDIEKKVENLLGENSDLRADILKTAHHGGKTSTGEGFLNAVSPEAAVVSVGKDNRYGHPSREVLDRLGNIAVYRTDEEGDIKILTDGNFFNIITER</sequence>
<dbReference type="AlphaFoldDB" id="A0A2M7IDL9"/>
<dbReference type="PANTHER" id="PTHR30619">
    <property type="entry name" value="DNA INTERNALIZATION/COMPETENCE PROTEIN COMEC/REC2"/>
    <property type="match status" value="1"/>
</dbReference>
<feature type="transmembrane region" description="Helical" evidence="1">
    <location>
        <begin position="7"/>
        <end position="30"/>
    </location>
</feature>